<organism evidence="1 2">
    <name type="scientific">Flavilitoribacter nigricans (strain ATCC 23147 / DSM 23189 / NBRC 102662 / NCIMB 1420 / SS-2)</name>
    <name type="common">Lewinella nigricans</name>
    <dbReference type="NCBI Taxonomy" id="1122177"/>
    <lineage>
        <taxon>Bacteria</taxon>
        <taxon>Pseudomonadati</taxon>
        <taxon>Bacteroidota</taxon>
        <taxon>Saprospiria</taxon>
        <taxon>Saprospirales</taxon>
        <taxon>Lewinellaceae</taxon>
        <taxon>Flavilitoribacter</taxon>
    </lineage>
</organism>
<gene>
    <name evidence="1" type="ORF">CRP01_31170</name>
</gene>
<sequence length="75" mass="8958">MLFIPKRGLREKWLVPYRGFSVDPDHLEGGVESEFYPAALVANSQDHFDRIRCDHLPNEWAKRQYLWDLTYAYND</sequence>
<comment type="caution">
    <text evidence="1">The sequence shown here is derived from an EMBL/GenBank/DDBJ whole genome shotgun (WGS) entry which is preliminary data.</text>
</comment>
<evidence type="ECO:0000313" key="2">
    <source>
        <dbReference type="Proteomes" id="UP000223913"/>
    </source>
</evidence>
<proteinExistence type="predicted"/>
<name>A0A2D0N2H8_FLAN2</name>
<protein>
    <submittedName>
        <fullName evidence="1">Uncharacterized protein</fullName>
    </submittedName>
</protein>
<dbReference type="AlphaFoldDB" id="A0A2D0N2H8"/>
<dbReference type="EMBL" id="PDUD01000038">
    <property type="protein sequence ID" value="PHN02657.1"/>
    <property type="molecule type" value="Genomic_DNA"/>
</dbReference>
<dbReference type="Proteomes" id="UP000223913">
    <property type="component" value="Unassembled WGS sequence"/>
</dbReference>
<evidence type="ECO:0000313" key="1">
    <source>
        <dbReference type="EMBL" id="PHN02657.1"/>
    </source>
</evidence>
<keyword evidence="2" id="KW-1185">Reference proteome</keyword>
<reference evidence="1 2" key="1">
    <citation type="submission" date="2017-10" db="EMBL/GenBank/DDBJ databases">
        <title>The draft genome sequence of Lewinella nigricans NBRC 102662.</title>
        <authorList>
            <person name="Wang K."/>
        </authorList>
    </citation>
    <scope>NUCLEOTIDE SEQUENCE [LARGE SCALE GENOMIC DNA]</scope>
    <source>
        <strain evidence="1 2">NBRC 102662</strain>
    </source>
</reference>
<accession>A0A2D0N2H8</accession>